<keyword evidence="3 6" id="KW-0812">Transmembrane</keyword>
<proteinExistence type="inferred from homology"/>
<accession>A0A370PFT0</accession>
<dbReference type="InterPro" id="IPR011701">
    <property type="entry name" value="MFS"/>
</dbReference>
<dbReference type="EMBL" id="KZ851856">
    <property type="protein sequence ID" value="RDK41047.1"/>
    <property type="molecule type" value="Genomic_DNA"/>
</dbReference>
<gene>
    <name evidence="8" type="ORF">M752DRAFT_236125</name>
</gene>
<reference evidence="8 9" key="1">
    <citation type="submission" date="2018-07" db="EMBL/GenBank/DDBJ databases">
        <title>Section-level genome sequencing of Aspergillus section Nigri to investigate inter- and intra-species variation.</title>
        <authorList>
            <consortium name="DOE Joint Genome Institute"/>
            <person name="Vesth T.C."/>
            <person name="Nybo J.L."/>
            <person name="Theobald S."/>
            <person name="Frisvad J.C."/>
            <person name="Larsen T.O."/>
            <person name="Nielsen K.F."/>
            <person name="Hoof J.B."/>
            <person name="Brandl J."/>
            <person name="Salamov A."/>
            <person name="Riley R."/>
            <person name="Gladden J.M."/>
            <person name="Phatale P."/>
            <person name="Nielsen M.T."/>
            <person name="Lyhne E.K."/>
            <person name="Kogle M.E."/>
            <person name="Strasser K."/>
            <person name="McDonnell E."/>
            <person name="Barry K."/>
            <person name="Clum A."/>
            <person name="Chen C."/>
            <person name="Nolan M."/>
            <person name="Sandor L."/>
            <person name="Kuo A."/>
            <person name="Lipzen A."/>
            <person name="Hainaut M."/>
            <person name="Drula E."/>
            <person name="Tsang A."/>
            <person name="Magnuson J.K."/>
            <person name="Henrissat B."/>
            <person name="Wiebenga A."/>
            <person name="Simmons B.A."/>
            <person name="Makela M.R."/>
            <person name="De vries R.P."/>
            <person name="Grigoriev I.V."/>
            <person name="Mortensen U.H."/>
            <person name="Baker S.E."/>
            <person name="Andersen M.R."/>
        </authorList>
    </citation>
    <scope>NUCLEOTIDE SEQUENCE [LARGE SCALE GENOMIC DNA]</scope>
    <source>
        <strain evidence="8 9">ATCC 13157</strain>
    </source>
</reference>
<feature type="transmembrane region" description="Helical" evidence="6">
    <location>
        <begin position="364"/>
        <end position="383"/>
    </location>
</feature>
<evidence type="ECO:0000259" key="7">
    <source>
        <dbReference type="PROSITE" id="PS50850"/>
    </source>
</evidence>
<comment type="similarity">
    <text evidence="2">Belongs to the major facilitator superfamily.</text>
</comment>
<feature type="transmembrane region" description="Helical" evidence="6">
    <location>
        <begin position="395"/>
        <end position="417"/>
    </location>
</feature>
<feature type="transmembrane region" description="Helical" evidence="6">
    <location>
        <begin position="111"/>
        <end position="130"/>
    </location>
</feature>
<evidence type="ECO:0000256" key="1">
    <source>
        <dbReference type="ARBA" id="ARBA00004651"/>
    </source>
</evidence>
<evidence type="ECO:0000256" key="2">
    <source>
        <dbReference type="ARBA" id="ARBA00008335"/>
    </source>
</evidence>
<keyword evidence="5 6" id="KW-0472">Membrane</keyword>
<dbReference type="PANTHER" id="PTHR23502:SF74">
    <property type="entry name" value="MAJOR FACILITATOR SUPERFAMILY (MFS) PROFILE DOMAIN-CONTAINING PROTEIN"/>
    <property type="match status" value="1"/>
</dbReference>
<feature type="transmembrane region" description="Helical" evidence="6">
    <location>
        <begin position="81"/>
        <end position="99"/>
    </location>
</feature>
<dbReference type="InterPro" id="IPR020846">
    <property type="entry name" value="MFS_dom"/>
</dbReference>
<dbReference type="AlphaFoldDB" id="A0A370PFT0"/>
<feature type="transmembrane region" description="Helical" evidence="6">
    <location>
        <begin position="170"/>
        <end position="193"/>
    </location>
</feature>
<dbReference type="Proteomes" id="UP000254937">
    <property type="component" value="Unassembled WGS sequence"/>
</dbReference>
<feature type="transmembrane region" description="Helical" evidence="6">
    <location>
        <begin position="322"/>
        <end position="343"/>
    </location>
</feature>
<keyword evidence="4 6" id="KW-1133">Transmembrane helix</keyword>
<evidence type="ECO:0000313" key="8">
    <source>
        <dbReference type="EMBL" id="RDK41047.1"/>
    </source>
</evidence>
<feature type="transmembrane region" description="Helical" evidence="6">
    <location>
        <begin position="429"/>
        <end position="451"/>
    </location>
</feature>
<feature type="transmembrane region" description="Helical" evidence="6">
    <location>
        <begin position="457"/>
        <end position="477"/>
    </location>
</feature>
<feature type="domain" description="Major facilitator superfamily (MFS) profile" evidence="7">
    <location>
        <begin position="43"/>
        <end position="483"/>
    </location>
</feature>
<feature type="transmembrane region" description="Helical" evidence="6">
    <location>
        <begin position="278"/>
        <end position="302"/>
    </location>
</feature>
<evidence type="ECO:0000256" key="6">
    <source>
        <dbReference type="SAM" id="Phobius"/>
    </source>
</evidence>
<evidence type="ECO:0000313" key="9">
    <source>
        <dbReference type="Proteomes" id="UP000254937"/>
    </source>
</evidence>
<dbReference type="FunFam" id="1.20.1250.20:FF:000082">
    <property type="entry name" value="MFS multidrug transporter, putative"/>
    <property type="match status" value="1"/>
</dbReference>
<feature type="transmembrane region" description="Helical" evidence="6">
    <location>
        <begin position="199"/>
        <end position="218"/>
    </location>
</feature>
<evidence type="ECO:0000256" key="4">
    <source>
        <dbReference type="ARBA" id="ARBA00022989"/>
    </source>
</evidence>
<evidence type="ECO:0000256" key="5">
    <source>
        <dbReference type="ARBA" id="ARBA00023136"/>
    </source>
</evidence>
<feature type="transmembrane region" description="Helical" evidence="6">
    <location>
        <begin position="136"/>
        <end position="158"/>
    </location>
</feature>
<organism evidence="8 9">
    <name type="scientific">Aspergillus phoenicis ATCC 13157</name>
    <dbReference type="NCBI Taxonomy" id="1353007"/>
    <lineage>
        <taxon>Eukaryota</taxon>
        <taxon>Fungi</taxon>
        <taxon>Dikarya</taxon>
        <taxon>Ascomycota</taxon>
        <taxon>Pezizomycotina</taxon>
        <taxon>Eurotiomycetes</taxon>
        <taxon>Eurotiomycetidae</taxon>
        <taxon>Eurotiales</taxon>
        <taxon>Aspergillaceae</taxon>
        <taxon>Aspergillus</taxon>
    </lineage>
</organism>
<dbReference type="PROSITE" id="PS50850">
    <property type="entry name" value="MFS"/>
    <property type="match status" value="1"/>
</dbReference>
<protein>
    <submittedName>
        <fullName evidence="8">MFS general substrate transporter</fullName>
    </submittedName>
</protein>
<dbReference type="Gene3D" id="1.20.1250.20">
    <property type="entry name" value="MFS general substrate transporter like domains"/>
    <property type="match status" value="1"/>
</dbReference>
<comment type="subcellular location">
    <subcellularLocation>
        <location evidence="1">Cell membrane</location>
        <topology evidence="1">Multi-pass membrane protein</topology>
    </subcellularLocation>
</comment>
<dbReference type="GO" id="GO:0022857">
    <property type="term" value="F:transmembrane transporter activity"/>
    <property type="evidence" value="ECO:0007669"/>
    <property type="project" value="InterPro"/>
</dbReference>
<sequence length="491" mass="53537">MDVSKQVEIAPKECRNPGLVFPPWSAALPNKATQFSQLRKSHIVIAGIFFAFNGSIGASLPSGATTPIAKDFHVSDNDPRLVLLNSLYLVGFVVGPLCFGPLSECVGRRKVLIGTYLAYALFTMACALAPTFEALLVFRLFCGLNGSVPNAVLGGLYSDIYDDPDQRGRVMAVFMFTAIAGPMAGPLVSGFMVLLSWRWVFWVALIVTGTGVPFVVLLPETYWPVLEEDAKKKQKEKRAGHDLDLGDGDVDKPPSVAATTTEAQFSARRVFIRPYSMLFLEPIVTFTSLYLAVLYGILFLFFQAYPVVFEDLYELSNSINGLAYIPMIFGAFLGLCLALVYALHHSKALAANQSWASVEEYRRLPLACVGAMSIVVALFWLGWTASKALHPVLPMMAGIFFGFGYLLVFIAMLNYLTDAYKEASASAQSAASATRALMAVVLPFATTPMYAKLGIHWASSLLGFVALALAGIPFAFIKYGRVIRQKSGLRM</sequence>
<dbReference type="SUPFAM" id="SSF103473">
    <property type="entry name" value="MFS general substrate transporter"/>
    <property type="match status" value="1"/>
</dbReference>
<name>A0A370PFT0_ASPPH</name>
<feature type="transmembrane region" description="Helical" evidence="6">
    <location>
        <begin position="43"/>
        <end position="61"/>
    </location>
</feature>
<dbReference type="GO" id="GO:0005886">
    <property type="term" value="C:plasma membrane"/>
    <property type="evidence" value="ECO:0007669"/>
    <property type="project" value="UniProtKB-SubCell"/>
</dbReference>
<dbReference type="Pfam" id="PF07690">
    <property type="entry name" value="MFS_1"/>
    <property type="match status" value="1"/>
</dbReference>
<keyword evidence="9" id="KW-1185">Reference proteome</keyword>
<dbReference type="PANTHER" id="PTHR23502">
    <property type="entry name" value="MAJOR FACILITATOR SUPERFAMILY"/>
    <property type="match status" value="1"/>
</dbReference>
<evidence type="ECO:0000256" key="3">
    <source>
        <dbReference type="ARBA" id="ARBA00022692"/>
    </source>
</evidence>
<dbReference type="InterPro" id="IPR036259">
    <property type="entry name" value="MFS_trans_sf"/>
</dbReference>